<proteinExistence type="predicted"/>
<protein>
    <submittedName>
        <fullName evidence="1">Uncharacterized protein</fullName>
    </submittedName>
</protein>
<dbReference type="Proteomes" id="UP001604336">
    <property type="component" value="Unassembled WGS sequence"/>
</dbReference>
<reference evidence="2" key="1">
    <citation type="submission" date="2024-07" db="EMBL/GenBank/DDBJ databases">
        <title>Two chromosome-level genome assemblies of Korean endemic species Abeliophyllum distichum and Forsythia ovata (Oleaceae).</title>
        <authorList>
            <person name="Jang H."/>
        </authorList>
    </citation>
    <scope>NUCLEOTIDE SEQUENCE [LARGE SCALE GENOMIC DNA]</scope>
</reference>
<organism evidence="1 2">
    <name type="scientific">Abeliophyllum distichum</name>
    <dbReference type="NCBI Taxonomy" id="126358"/>
    <lineage>
        <taxon>Eukaryota</taxon>
        <taxon>Viridiplantae</taxon>
        <taxon>Streptophyta</taxon>
        <taxon>Embryophyta</taxon>
        <taxon>Tracheophyta</taxon>
        <taxon>Spermatophyta</taxon>
        <taxon>Magnoliopsida</taxon>
        <taxon>eudicotyledons</taxon>
        <taxon>Gunneridae</taxon>
        <taxon>Pentapetalae</taxon>
        <taxon>asterids</taxon>
        <taxon>lamiids</taxon>
        <taxon>Lamiales</taxon>
        <taxon>Oleaceae</taxon>
        <taxon>Forsythieae</taxon>
        <taxon>Abeliophyllum</taxon>
    </lineage>
</organism>
<name>A0ABD1SZ68_9LAMI</name>
<dbReference type="AlphaFoldDB" id="A0ABD1SZ68"/>
<sequence>MTSFHFFHIHVLKIRDRRVVEERGTLPSRLPVPSVVPNSASTIVPTVDVVGNVSSFPHASNTKPVLAAIALLLNLVSIVLLMVEAVGDVLSPLPILSTAPVLAAIVLSIMEVGDDSSSSTPIVDVGDDSSSLHLVIEVRDNSSSLPLETSMSLSVDVQHQDKEK</sequence>
<keyword evidence="2" id="KW-1185">Reference proteome</keyword>
<comment type="caution">
    <text evidence="1">The sequence shown here is derived from an EMBL/GenBank/DDBJ whole genome shotgun (WGS) entry which is preliminary data.</text>
</comment>
<dbReference type="EMBL" id="JBFOLK010000006">
    <property type="protein sequence ID" value="KAL2505715.1"/>
    <property type="molecule type" value="Genomic_DNA"/>
</dbReference>
<evidence type="ECO:0000313" key="1">
    <source>
        <dbReference type="EMBL" id="KAL2505715.1"/>
    </source>
</evidence>
<gene>
    <name evidence="1" type="ORF">Adt_21336</name>
</gene>
<accession>A0ABD1SZ68</accession>
<evidence type="ECO:0000313" key="2">
    <source>
        <dbReference type="Proteomes" id="UP001604336"/>
    </source>
</evidence>